<organism evidence="1 2">
    <name type="scientific">Escherichia coli</name>
    <dbReference type="NCBI Taxonomy" id="562"/>
    <lineage>
        <taxon>Bacteria</taxon>
        <taxon>Pseudomonadati</taxon>
        <taxon>Pseudomonadota</taxon>
        <taxon>Gammaproteobacteria</taxon>
        <taxon>Enterobacterales</taxon>
        <taxon>Enterobacteriaceae</taxon>
        <taxon>Escherichia</taxon>
    </lineage>
</organism>
<reference evidence="1 2" key="1">
    <citation type="submission" date="2018-06" db="EMBL/GenBank/DDBJ databases">
        <authorList>
            <consortium name="Pathogen Informatics"/>
            <person name="Doyle S."/>
        </authorList>
    </citation>
    <scope>NUCLEOTIDE SEQUENCE [LARGE SCALE GENOMIC DNA]</scope>
    <source>
        <strain evidence="1 2">NCTC8009</strain>
    </source>
</reference>
<accession>A0A2X3JBF5</accession>
<evidence type="ECO:0000313" key="2">
    <source>
        <dbReference type="Proteomes" id="UP000250991"/>
    </source>
</evidence>
<dbReference type="AlphaFoldDB" id="A0A2X3JBF5"/>
<name>A0A2X3JBF5_ECOLX</name>
<dbReference type="Proteomes" id="UP000250991">
    <property type="component" value="Unassembled WGS sequence"/>
</dbReference>
<proteinExistence type="predicted"/>
<gene>
    <name evidence="1" type="ORF">NCTC8009_02120</name>
</gene>
<sequence>MGNGSILEGTSLEIGGLMQQDTSGNIEHLRKKTTNQQDDGVDYERVIKSGTDYFNICEVKKWRRK</sequence>
<dbReference type="EMBL" id="UARW01000010">
    <property type="protein sequence ID" value="SQD01688.1"/>
    <property type="molecule type" value="Genomic_DNA"/>
</dbReference>
<evidence type="ECO:0000313" key="1">
    <source>
        <dbReference type="EMBL" id="SQD01688.1"/>
    </source>
</evidence>
<protein>
    <submittedName>
        <fullName evidence="1">Uncharacterized protein</fullName>
    </submittedName>
</protein>